<dbReference type="OrthoDB" id="6188167at2"/>
<dbReference type="AlphaFoldDB" id="A0A3E0WY52"/>
<dbReference type="InterPro" id="IPR012434">
    <property type="entry name" value="DUF1631"/>
</dbReference>
<evidence type="ECO:0008006" key="3">
    <source>
        <dbReference type="Google" id="ProtNLM"/>
    </source>
</evidence>
<gene>
    <name evidence="1" type="ORF">CAL65_08485</name>
</gene>
<proteinExistence type="predicted"/>
<evidence type="ECO:0000313" key="1">
    <source>
        <dbReference type="EMBL" id="RFA37940.1"/>
    </source>
</evidence>
<organism evidence="1 2">
    <name type="scientific">Alkalilimnicola ehrlichii</name>
    <dbReference type="NCBI Taxonomy" id="351052"/>
    <lineage>
        <taxon>Bacteria</taxon>
        <taxon>Pseudomonadati</taxon>
        <taxon>Pseudomonadota</taxon>
        <taxon>Gammaproteobacteria</taxon>
        <taxon>Chromatiales</taxon>
        <taxon>Ectothiorhodospiraceae</taxon>
        <taxon>Alkalilimnicola</taxon>
    </lineage>
</organism>
<reference evidence="2" key="1">
    <citation type="submission" date="2017-05" db="EMBL/GenBank/DDBJ databases">
        <authorList>
            <person name="Sharma S."/>
            <person name="Sidhu C."/>
            <person name="Pinnaka A.K."/>
        </authorList>
    </citation>
    <scope>NUCLEOTIDE SEQUENCE [LARGE SCALE GENOMIC DNA]</scope>
    <source>
        <strain evidence="2">AK93</strain>
    </source>
</reference>
<dbReference type="RefSeq" id="WP_116301653.1">
    <property type="nucleotide sequence ID" value="NZ_NFZV01000005.1"/>
</dbReference>
<accession>A0A3E0WY52</accession>
<dbReference type="Pfam" id="PF07793">
    <property type="entry name" value="DUF1631"/>
    <property type="match status" value="1"/>
</dbReference>
<sequence length="218" mass="24368">MRQLRLKRRELEEGFQRELLACFRKALAAPTKRTSALSLDESELSLLDNETLELDLAVEGMIGRSRTRTALPRSQLQMRLDYLLRDQQINDDNNPFDPQQVCRAFRQAAAVLELDIKSRLVIFKLFERYVASQLPGLYEEVNQRLIEHGVLPGLKHGIEIKPSAPPTASSHHSGSVAIEQGELAEALHQLLAGQKYGGAPAGSGRVAVIASRKRAYKM</sequence>
<protein>
    <recommendedName>
        <fullName evidence="3">DUF1631 domain-containing protein</fullName>
    </recommendedName>
</protein>
<dbReference type="Proteomes" id="UP000256763">
    <property type="component" value="Unassembled WGS sequence"/>
</dbReference>
<keyword evidence="2" id="KW-1185">Reference proteome</keyword>
<name>A0A3E0WY52_9GAMM</name>
<comment type="caution">
    <text evidence="1">The sequence shown here is derived from an EMBL/GenBank/DDBJ whole genome shotgun (WGS) entry which is preliminary data.</text>
</comment>
<evidence type="ECO:0000313" key="2">
    <source>
        <dbReference type="Proteomes" id="UP000256763"/>
    </source>
</evidence>
<dbReference type="EMBL" id="NFZW01000006">
    <property type="protein sequence ID" value="RFA37940.1"/>
    <property type="molecule type" value="Genomic_DNA"/>
</dbReference>